<dbReference type="AlphaFoldDB" id="A0A518I6D3"/>
<gene>
    <name evidence="2" type="primary">ubiG_1</name>
    <name evidence="2" type="ORF">Enr17x_06470</name>
</gene>
<keyword evidence="2" id="KW-0808">Transferase</keyword>
<dbReference type="RefSeq" id="WP_145305755.1">
    <property type="nucleotide sequence ID" value="NZ_CP037452.1"/>
</dbReference>
<dbReference type="GO" id="GO:0008757">
    <property type="term" value="F:S-adenosylmethionine-dependent methyltransferase activity"/>
    <property type="evidence" value="ECO:0007669"/>
    <property type="project" value="InterPro"/>
</dbReference>
<dbReference type="InterPro" id="IPR013216">
    <property type="entry name" value="Methyltransf_11"/>
</dbReference>
<reference evidence="2 3" key="1">
    <citation type="submission" date="2019-03" db="EMBL/GenBank/DDBJ databases">
        <title>Deep-cultivation of Planctomycetes and their phenomic and genomic characterization uncovers novel biology.</title>
        <authorList>
            <person name="Wiegand S."/>
            <person name="Jogler M."/>
            <person name="Boedeker C."/>
            <person name="Pinto D."/>
            <person name="Vollmers J."/>
            <person name="Rivas-Marin E."/>
            <person name="Kohn T."/>
            <person name="Peeters S.H."/>
            <person name="Heuer A."/>
            <person name="Rast P."/>
            <person name="Oberbeckmann S."/>
            <person name="Bunk B."/>
            <person name="Jeske O."/>
            <person name="Meyerdierks A."/>
            <person name="Storesund J.E."/>
            <person name="Kallscheuer N."/>
            <person name="Luecker S."/>
            <person name="Lage O.M."/>
            <person name="Pohl T."/>
            <person name="Merkel B.J."/>
            <person name="Hornburger P."/>
            <person name="Mueller R.-W."/>
            <person name="Bruemmer F."/>
            <person name="Labrenz M."/>
            <person name="Spormann A.M."/>
            <person name="Op den Camp H."/>
            <person name="Overmann J."/>
            <person name="Amann R."/>
            <person name="Jetten M.S.M."/>
            <person name="Mascher T."/>
            <person name="Medema M.H."/>
            <person name="Devos D.P."/>
            <person name="Kaster A.-K."/>
            <person name="Ovreas L."/>
            <person name="Rohde M."/>
            <person name="Galperin M.Y."/>
            <person name="Jogler C."/>
        </authorList>
    </citation>
    <scope>NUCLEOTIDE SEQUENCE [LARGE SCALE GENOMIC DNA]</scope>
    <source>
        <strain evidence="2 3">Enr17</strain>
    </source>
</reference>
<dbReference type="EC" id="2.1.1.222" evidence="2"/>
<dbReference type="GO" id="GO:0032259">
    <property type="term" value="P:methylation"/>
    <property type="evidence" value="ECO:0007669"/>
    <property type="project" value="UniProtKB-KW"/>
</dbReference>
<keyword evidence="2" id="KW-0489">Methyltransferase</keyword>
<protein>
    <submittedName>
        <fullName evidence="2">Ubiquinone biosynthesis O-methyltransferase</fullName>
        <ecNumber evidence="2">2.1.1.222</ecNumber>
    </submittedName>
</protein>
<keyword evidence="3" id="KW-1185">Reference proteome</keyword>
<dbReference type="InterPro" id="IPR029063">
    <property type="entry name" value="SAM-dependent_MTases_sf"/>
</dbReference>
<dbReference type="Proteomes" id="UP000318313">
    <property type="component" value="Chromosome"/>
</dbReference>
<dbReference type="SUPFAM" id="SSF53335">
    <property type="entry name" value="S-adenosyl-L-methionine-dependent methyltransferases"/>
    <property type="match status" value="1"/>
</dbReference>
<evidence type="ECO:0000259" key="1">
    <source>
        <dbReference type="Pfam" id="PF08241"/>
    </source>
</evidence>
<evidence type="ECO:0000313" key="3">
    <source>
        <dbReference type="Proteomes" id="UP000318313"/>
    </source>
</evidence>
<organism evidence="2 3">
    <name type="scientific">Gimesia fumaroli</name>
    <dbReference type="NCBI Taxonomy" id="2527976"/>
    <lineage>
        <taxon>Bacteria</taxon>
        <taxon>Pseudomonadati</taxon>
        <taxon>Planctomycetota</taxon>
        <taxon>Planctomycetia</taxon>
        <taxon>Planctomycetales</taxon>
        <taxon>Planctomycetaceae</taxon>
        <taxon>Gimesia</taxon>
    </lineage>
</organism>
<proteinExistence type="predicted"/>
<dbReference type="EMBL" id="CP037452">
    <property type="protein sequence ID" value="QDV48634.1"/>
    <property type="molecule type" value="Genomic_DNA"/>
</dbReference>
<sequence length="265" mass="29941">MSHLPINRSAWNRLAEVRSQFTKVATDEECRAPLQTLDSRGWLPSSVEGKQVLCLASGGGWQSILYASAGAQVTVVDLSNKMLQLDEQEARRRSLQVRIVETSMDDLSELHDAQFDIVHQPVSTCYVPDVEAVYREVARVLRPGGLYISQHKTPTSLQITSRDQQNQYVLGLEYYQQGALPKADDRSYREEGATEYLHRWDQLVGGLCRQGFVIEDLREPMRADPSAPVGHFRHRGRYVAPYVRMKARRVGSSTNEESPAAIWVP</sequence>
<name>A0A518I6D3_9PLAN</name>
<dbReference type="PANTHER" id="PTHR43591">
    <property type="entry name" value="METHYLTRANSFERASE"/>
    <property type="match status" value="1"/>
</dbReference>
<dbReference type="Gene3D" id="3.40.50.150">
    <property type="entry name" value="Vaccinia Virus protein VP39"/>
    <property type="match status" value="1"/>
</dbReference>
<dbReference type="Pfam" id="PF08241">
    <property type="entry name" value="Methyltransf_11"/>
    <property type="match status" value="1"/>
</dbReference>
<feature type="domain" description="Methyltransferase type 11" evidence="1">
    <location>
        <begin position="53"/>
        <end position="148"/>
    </location>
</feature>
<dbReference type="OrthoDB" id="9772751at2"/>
<dbReference type="GO" id="GO:0102208">
    <property type="term" value="F:2-polyprenyl-6-hydroxyphenol methylase activity"/>
    <property type="evidence" value="ECO:0007669"/>
    <property type="project" value="UniProtKB-EC"/>
</dbReference>
<accession>A0A518I6D3</accession>
<keyword evidence="2" id="KW-0830">Ubiquinone</keyword>
<dbReference type="PANTHER" id="PTHR43591:SF24">
    <property type="entry name" value="2-METHOXY-6-POLYPRENYL-1,4-BENZOQUINOL METHYLASE, MITOCHONDRIAL"/>
    <property type="match status" value="1"/>
</dbReference>
<dbReference type="KEGG" id="gfm:Enr17x_06470"/>
<dbReference type="CDD" id="cd02440">
    <property type="entry name" value="AdoMet_MTases"/>
    <property type="match status" value="1"/>
</dbReference>
<evidence type="ECO:0000313" key="2">
    <source>
        <dbReference type="EMBL" id="QDV48634.1"/>
    </source>
</evidence>